<dbReference type="InterPro" id="IPR025676">
    <property type="entry name" value="Clr5_dom"/>
</dbReference>
<evidence type="ECO:0000313" key="3">
    <source>
        <dbReference type="EMBL" id="RYN54636.1"/>
    </source>
</evidence>
<evidence type="ECO:0000259" key="2">
    <source>
        <dbReference type="Pfam" id="PF14420"/>
    </source>
</evidence>
<dbReference type="InterPro" id="IPR036770">
    <property type="entry name" value="Ankyrin_rpt-contain_sf"/>
</dbReference>
<gene>
    <name evidence="3" type="ORF">AA0114_g3935</name>
</gene>
<dbReference type="Proteomes" id="UP000292402">
    <property type="component" value="Unassembled WGS sequence"/>
</dbReference>
<comment type="caution">
    <text evidence="3">The sequence shown here is derived from an EMBL/GenBank/DDBJ whole genome shotgun (WGS) entry which is preliminary data.</text>
</comment>
<accession>A0A4Q4MNL7</accession>
<protein>
    <recommendedName>
        <fullName evidence="2">Clr5 domain-containing protein</fullName>
    </recommendedName>
</protein>
<feature type="domain" description="Clr5" evidence="2">
    <location>
        <begin position="9"/>
        <end position="60"/>
    </location>
</feature>
<dbReference type="AlphaFoldDB" id="A0A4Q4MNL7"/>
<reference evidence="4" key="1">
    <citation type="journal article" date="2019" name="bioRxiv">
        <title>Genomics, evolutionary history and diagnostics of the Alternaria alternata species group including apple and Asian pear pathotypes.</title>
        <authorList>
            <person name="Armitage A.D."/>
            <person name="Cockerton H.M."/>
            <person name="Sreenivasaprasad S."/>
            <person name="Woodhall J.W."/>
            <person name="Lane C.R."/>
            <person name="Harrison R.J."/>
            <person name="Clarkson J.P."/>
        </authorList>
    </citation>
    <scope>NUCLEOTIDE SEQUENCE [LARGE SCALE GENOMIC DNA]</scope>
    <source>
        <strain evidence="4">FERA 1082</strain>
    </source>
</reference>
<dbReference type="Gene3D" id="1.25.40.20">
    <property type="entry name" value="Ankyrin repeat-containing domain"/>
    <property type="match status" value="1"/>
</dbReference>
<dbReference type="SUPFAM" id="SSF48403">
    <property type="entry name" value="Ankyrin repeat"/>
    <property type="match status" value="1"/>
</dbReference>
<dbReference type="PANTHER" id="PTHR38788:SF3">
    <property type="entry name" value="CLR5 DOMAIN-CONTAINING PROTEIN"/>
    <property type="match status" value="1"/>
</dbReference>
<evidence type="ECO:0000313" key="4">
    <source>
        <dbReference type="Proteomes" id="UP000292402"/>
    </source>
</evidence>
<dbReference type="PANTHER" id="PTHR38788">
    <property type="entry name" value="CLR5 DOMAIN-CONTAINING PROTEIN"/>
    <property type="match status" value="1"/>
</dbReference>
<dbReference type="Pfam" id="PF14420">
    <property type="entry name" value="Clr5"/>
    <property type="match status" value="1"/>
</dbReference>
<feature type="compositionally biased region" description="Basic and acidic residues" evidence="1">
    <location>
        <begin position="194"/>
        <end position="210"/>
    </location>
</feature>
<dbReference type="EMBL" id="PDXA01000010">
    <property type="protein sequence ID" value="RYN54636.1"/>
    <property type="molecule type" value="Genomic_DNA"/>
</dbReference>
<organism evidence="3 4">
    <name type="scientific">Alternaria tenuissima</name>
    <dbReference type="NCBI Taxonomy" id="119927"/>
    <lineage>
        <taxon>Eukaryota</taxon>
        <taxon>Fungi</taxon>
        <taxon>Dikarya</taxon>
        <taxon>Ascomycota</taxon>
        <taxon>Pezizomycotina</taxon>
        <taxon>Dothideomycetes</taxon>
        <taxon>Pleosporomycetidae</taxon>
        <taxon>Pleosporales</taxon>
        <taxon>Pleosporineae</taxon>
        <taxon>Pleosporaceae</taxon>
        <taxon>Alternaria</taxon>
        <taxon>Alternaria sect. Alternaria</taxon>
        <taxon>Alternaria alternata complex</taxon>
    </lineage>
</organism>
<proteinExistence type="predicted"/>
<feature type="region of interest" description="Disordered" evidence="1">
    <location>
        <begin position="194"/>
        <end position="220"/>
    </location>
</feature>
<sequence length="583" mass="67552">MPKRSEEDESEWTIRKDDILNLYIEQDRPLSEVIRVMANQGFVKTKPQYERSLKRWRVSKNVRKEEWDFILSRLNERHRPTIVKVRGITIPQSRLDRQKLRHRESTLVRYKSKLNPSPRCQTPPNIEISTPSPIKEDDELQLIPLPEHGYYGEIEKYDEEPSAVDDIGDQNDQLPEEVSIFWPIYGGPSLDTLPKMHGDNAADGTTKSRENPSSLSCPPTVDRSPVYSVPLYVYMHEFISNNSDRIFQDIDRLKSQHQVHEHQQTTDYVLSQPIDIHVEAIVRYKIPSRRFHQIMRGTRDDLDLDLLRRILIATDPDEDWKSFGETLLFNAVKDRNLSLLDVLLNAGVNEMALQEAETVNYQFDEYPFNVLQVAVQYEYDDAIRTLTSHGAIIFTGCPYTDYTFLANAIEHAMHLVRPLLAECIRLLDHQISQKGSAALSRAVILSNDKVVDVLLQTGFSPYTGRYNGPFSNKILPYGSPFELAMFAWKSTYLKRFLKFPWYDTSKKQYLERQRQLTAAYISAWSSRDLELEKAILEAGLKPNEMRQIMGDDHMQQWLYFGLAKAIEYGDCKTAEDPAKPAWS</sequence>
<evidence type="ECO:0000256" key="1">
    <source>
        <dbReference type="SAM" id="MobiDB-lite"/>
    </source>
</evidence>
<dbReference type="OrthoDB" id="3800448at2759"/>
<name>A0A4Q4MNL7_9PLEO</name>